<sequence>MVNVNDSDQGARSDAAEPLPLPLLDTDETSACVQCYKTDVKYRCPRCERLTCSLQCCVGHKKQFDCNGKRDRTKFVRLQEFTDADLSSDFFFLEEVARSANCAARSHSPLNATVRRYGSNKKQKSARMKQRGRQLSHLVNPDVPADWLTRFPVAVQLFAKHAAGNGVALTILAPGMSKRMRNSSYVDTKNKTVFWRVEWLFPSAEVPVSHFEKRADEKMTLYALIEKYLAPTQENVAVCGKLKKYAVPDWEKHVLLLLRKEFTPASCPQYYRLNGNESLGSNLKRKAVAEFPVITVALVANADKYPVAHDIIEAIDSIEKDERPHATEIKAVEAESRDVRHKTGLELLTVDDTGSLVNHFATSEKDDRQAKATVQSEKLLIEEVRVSAH</sequence>
<evidence type="ECO:0000256" key="2">
    <source>
        <dbReference type="ARBA" id="ARBA00022723"/>
    </source>
</evidence>
<evidence type="ECO:0000256" key="8">
    <source>
        <dbReference type="SAM" id="MobiDB-lite"/>
    </source>
</evidence>
<dbReference type="PROSITE" id="PS51083">
    <property type="entry name" value="ZF_HIT"/>
    <property type="match status" value="1"/>
</dbReference>
<feature type="domain" description="HIT-type" evidence="9">
    <location>
        <begin position="32"/>
        <end position="66"/>
    </location>
</feature>
<evidence type="ECO:0000259" key="9">
    <source>
        <dbReference type="PROSITE" id="PS51083"/>
    </source>
</evidence>
<accession>A0AAV1TQW3</accession>
<dbReference type="EMBL" id="CAKLBY020000078">
    <property type="protein sequence ID" value="CAK7924751.1"/>
    <property type="molecule type" value="Genomic_DNA"/>
</dbReference>
<dbReference type="PANTHER" id="PTHR13483:SF3">
    <property type="entry name" value="BOX C_D SNORNA PROTEIN 1"/>
    <property type="match status" value="1"/>
</dbReference>
<dbReference type="GO" id="GO:0048254">
    <property type="term" value="P:snoRNA localization"/>
    <property type="evidence" value="ECO:0007669"/>
    <property type="project" value="TreeGrafter"/>
</dbReference>
<dbReference type="InterPro" id="IPR057721">
    <property type="entry name" value="BCD1_alpha/beta"/>
</dbReference>
<comment type="function">
    <text evidence="5">Required for box C/D snoRNAs accumulation involved in snoRNA processing, snoRNA transport to the nucleolus and ribosome biogenesis.</text>
</comment>
<evidence type="ECO:0000256" key="4">
    <source>
        <dbReference type="ARBA" id="ARBA00022833"/>
    </source>
</evidence>
<keyword evidence="4" id="KW-0862">Zinc</keyword>
<dbReference type="Pfam" id="PF25790">
    <property type="entry name" value="BCD1"/>
    <property type="match status" value="1"/>
</dbReference>
<dbReference type="SUPFAM" id="SSF144232">
    <property type="entry name" value="HIT/MYND zinc finger-like"/>
    <property type="match status" value="1"/>
</dbReference>
<gene>
    <name evidence="10" type="ORF">PM001_LOCUS9901</name>
</gene>
<dbReference type="Gene3D" id="3.30.60.190">
    <property type="match status" value="1"/>
</dbReference>
<dbReference type="GO" id="GO:0000492">
    <property type="term" value="P:box C/D snoRNP assembly"/>
    <property type="evidence" value="ECO:0007669"/>
    <property type="project" value="TreeGrafter"/>
</dbReference>
<keyword evidence="1" id="KW-0597">Phosphoprotein</keyword>
<evidence type="ECO:0000256" key="6">
    <source>
        <dbReference type="ARBA" id="ARBA00049654"/>
    </source>
</evidence>
<organism evidence="10 11">
    <name type="scientific">Peronospora matthiolae</name>
    <dbReference type="NCBI Taxonomy" id="2874970"/>
    <lineage>
        <taxon>Eukaryota</taxon>
        <taxon>Sar</taxon>
        <taxon>Stramenopiles</taxon>
        <taxon>Oomycota</taxon>
        <taxon>Peronosporomycetes</taxon>
        <taxon>Peronosporales</taxon>
        <taxon>Peronosporaceae</taxon>
        <taxon>Peronospora</taxon>
    </lineage>
</organism>
<protein>
    <recommendedName>
        <fullName evidence="9">HIT-type domain-containing protein</fullName>
    </recommendedName>
</protein>
<reference evidence="10" key="1">
    <citation type="submission" date="2024-01" db="EMBL/GenBank/DDBJ databases">
        <authorList>
            <person name="Webb A."/>
        </authorList>
    </citation>
    <scope>NUCLEOTIDE SEQUENCE</scope>
    <source>
        <strain evidence="10">Pm1</strain>
    </source>
</reference>
<keyword evidence="2" id="KW-0479">Metal-binding</keyword>
<dbReference type="AlphaFoldDB" id="A0AAV1TQW3"/>
<dbReference type="PANTHER" id="PTHR13483">
    <property type="entry name" value="BOX C_D SNORNA PROTEIN 1-RELATED"/>
    <property type="match status" value="1"/>
</dbReference>
<dbReference type="InterPro" id="IPR051639">
    <property type="entry name" value="BCD1"/>
</dbReference>
<comment type="caution">
    <text evidence="10">The sequence shown here is derived from an EMBL/GenBank/DDBJ whole genome shotgun (WGS) entry which is preliminary data.</text>
</comment>
<evidence type="ECO:0000256" key="7">
    <source>
        <dbReference type="PROSITE-ProRule" id="PRU00453"/>
    </source>
</evidence>
<dbReference type="GO" id="GO:0008270">
    <property type="term" value="F:zinc ion binding"/>
    <property type="evidence" value="ECO:0007669"/>
    <property type="project" value="UniProtKB-UniRule"/>
</dbReference>
<evidence type="ECO:0000313" key="10">
    <source>
        <dbReference type="EMBL" id="CAK7924751.1"/>
    </source>
</evidence>
<proteinExistence type="inferred from homology"/>
<feature type="region of interest" description="Disordered" evidence="8">
    <location>
        <begin position="1"/>
        <end position="22"/>
    </location>
</feature>
<name>A0AAV1TQW3_9STRA</name>
<dbReference type="GO" id="GO:0070761">
    <property type="term" value="C:pre-snoRNP complex"/>
    <property type="evidence" value="ECO:0007669"/>
    <property type="project" value="TreeGrafter"/>
</dbReference>
<evidence type="ECO:0000256" key="3">
    <source>
        <dbReference type="ARBA" id="ARBA00022771"/>
    </source>
</evidence>
<evidence type="ECO:0000256" key="5">
    <source>
        <dbReference type="ARBA" id="ARBA00049598"/>
    </source>
</evidence>
<dbReference type="GO" id="GO:0005634">
    <property type="term" value="C:nucleus"/>
    <property type="evidence" value="ECO:0007669"/>
    <property type="project" value="TreeGrafter"/>
</dbReference>
<keyword evidence="3 7" id="KW-0863">Zinc-finger</keyword>
<dbReference type="InterPro" id="IPR007529">
    <property type="entry name" value="Znf_HIT"/>
</dbReference>
<evidence type="ECO:0000313" key="11">
    <source>
        <dbReference type="Proteomes" id="UP001162060"/>
    </source>
</evidence>
<dbReference type="Proteomes" id="UP001162060">
    <property type="component" value="Unassembled WGS sequence"/>
</dbReference>
<dbReference type="GO" id="GO:0000463">
    <property type="term" value="P:maturation of LSU-rRNA from tricistronic rRNA transcript (SSU-rRNA, 5.8S rRNA, LSU-rRNA)"/>
    <property type="evidence" value="ECO:0007669"/>
    <property type="project" value="TreeGrafter"/>
</dbReference>
<comment type="similarity">
    <text evidence="6">Belongs to the BCD1 family.</text>
</comment>
<evidence type="ECO:0000256" key="1">
    <source>
        <dbReference type="ARBA" id="ARBA00022553"/>
    </source>
</evidence>
<dbReference type="CDD" id="cd23023">
    <property type="entry name" value="zf-HIT_BCD1"/>
    <property type="match status" value="1"/>
</dbReference>